<dbReference type="InterPro" id="IPR036291">
    <property type="entry name" value="NAD(P)-bd_dom_sf"/>
</dbReference>
<dbReference type="EMBL" id="UOFF01000105">
    <property type="protein sequence ID" value="VAW55737.1"/>
    <property type="molecule type" value="Genomic_DNA"/>
</dbReference>
<protein>
    <recommendedName>
        <fullName evidence="2">SDR family NAD(P)-dependent oxidoreductase</fullName>
    </recommendedName>
</protein>
<dbReference type="Gene3D" id="3.40.50.720">
    <property type="entry name" value="NAD(P)-binding Rossmann-like Domain"/>
    <property type="match status" value="1"/>
</dbReference>
<dbReference type="InterPro" id="IPR002347">
    <property type="entry name" value="SDR_fam"/>
</dbReference>
<dbReference type="Pfam" id="PF00106">
    <property type="entry name" value="adh_short"/>
    <property type="match status" value="1"/>
</dbReference>
<name>A0A3B0WYJ4_9ZZZZ</name>
<gene>
    <name evidence="1" type="ORF">MNBD_GAMMA07-1753</name>
</gene>
<evidence type="ECO:0008006" key="2">
    <source>
        <dbReference type="Google" id="ProtNLM"/>
    </source>
</evidence>
<feature type="non-terminal residue" evidence="1">
    <location>
        <position position="57"/>
    </location>
</feature>
<proteinExistence type="predicted"/>
<reference evidence="1" key="1">
    <citation type="submission" date="2018-06" db="EMBL/GenBank/DDBJ databases">
        <authorList>
            <person name="Zhirakovskaya E."/>
        </authorList>
    </citation>
    <scope>NUCLEOTIDE SEQUENCE</scope>
</reference>
<organism evidence="1">
    <name type="scientific">hydrothermal vent metagenome</name>
    <dbReference type="NCBI Taxonomy" id="652676"/>
    <lineage>
        <taxon>unclassified sequences</taxon>
        <taxon>metagenomes</taxon>
        <taxon>ecological metagenomes</taxon>
    </lineage>
</organism>
<accession>A0A3B0WYJ4</accession>
<dbReference type="AlphaFoldDB" id="A0A3B0WYJ4"/>
<sequence>MNKFVIKDKIALVTGANRGIGEAYVLELLNAGAKKIMAAARDVDNLKSLVANNPDVI</sequence>
<evidence type="ECO:0000313" key="1">
    <source>
        <dbReference type="EMBL" id="VAW55737.1"/>
    </source>
</evidence>
<dbReference type="SUPFAM" id="SSF51735">
    <property type="entry name" value="NAD(P)-binding Rossmann-fold domains"/>
    <property type="match status" value="1"/>
</dbReference>